<sequence>MSSALGKHTRLRTLQTKLFPFTTPAVFFHVSRLSYSCRIRALSRVSTPSLTCFLHLW</sequence>
<proteinExistence type="predicted"/>
<protein>
    <submittedName>
        <fullName evidence="1">Uncharacterized protein</fullName>
    </submittedName>
</protein>
<dbReference type="AlphaFoldDB" id="A0A0L8FI99"/>
<dbReference type="EMBL" id="KQ431083">
    <property type="protein sequence ID" value="KOF63357.1"/>
    <property type="molecule type" value="Genomic_DNA"/>
</dbReference>
<organism evidence="1">
    <name type="scientific">Octopus bimaculoides</name>
    <name type="common">California two-spotted octopus</name>
    <dbReference type="NCBI Taxonomy" id="37653"/>
    <lineage>
        <taxon>Eukaryota</taxon>
        <taxon>Metazoa</taxon>
        <taxon>Spiralia</taxon>
        <taxon>Lophotrochozoa</taxon>
        <taxon>Mollusca</taxon>
        <taxon>Cephalopoda</taxon>
        <taxon>Coleoidea</taxon>
        <taxon>Octopodiformes</taxon>
        <taxon>Octopoda</taxon>
        <taxon>Incirrata</taxon>
        <taxon>Octopodidae</taxon>
        <taxon>Octopus</taxon>
    </lineage>
</organism>
<reference evidence="1" key="1">
    <citation type="submission" date="2015-07" db="EMBL/GenBank/DDBJ databases">
        <title>MeaNS - Measles Nucleotide Surveillance Program.</title>
        <authorList>
            <person name="Tran T."/>
            <person name="Druce J."/>
        </authorList>
    </citation>
    <scope>NUCLEOTIDE SEQUENCE</scope>
    <source>
        <strain evidence="1">UCB-OBI-ISO-001</strain>
        <tissue evidence="1">Gonad</tissue>
    </source>
</reference>
<evidence type="ECO:0000313" key="1">
    <source>
        <dbReference type="EMBL" id="KOF63357.1"/>
    </source>
</evidence>
<gene>
    <name evidence="1" type="ORF">OCBIM_22019297mg</name>
</gene>
<name>A0A0L8FI99_OCTBM</name>
<accession>A0A0L8FI99</accession>